<dbReference type="EMBL" id="CP060131">
    <property type="protein sequence ID" value="QNG51242.1"/>
    <property type="molecule type" value="Genomic_DNA"/>
</dbReference>
<dbReference type="InterPro" id="IPR001610">
    <property type="entry name" value="PAC"/>
</dbReference>
<dbReference type="AlphaFoldDB" id="A0A7G7MEN1"/>
<organism evidence="6 7">
    <name type="scientific">Pseudonocardia petroleophila</name>
    <dbReference type="NCBI Taxonomy" id="37331"/>
    <lineage>
        <taxon>Bacteria</taxon>
        <taxon>Bacillati</taxon>
        <taxon>Actinomycetota</taxon>
        <taxon>Actinomycetes</taxon>
        <taxon>Pseudonocardiales</taxon>
        <taxon>Pseudonocardiaceae</taxon>
        <taxon>Pseudonocardia</taxon>
    </lineage>
</organism>
<dbReference type="SUPFAM" id="SSF55073">
    <property type="entry name" value="Nucleotide cyclase"/>
    <property type="match status" value="1"/>
</dbReference>
<proteinExistence type="predicted"/>
<dbReference type="Gene3D" id="3.30.450.20">
    <property type="entry name" value="PAS domain"/>
    <property type="match status" value="1"/>
</dbReference>
<evidence type="ECO:0000259" key="4">
    <source>
        <dbReference type="PROSITE" id="PS50883"/>
    </source>
</evidence>
<dbReference type="RefSeq" id="WP_185717997.1">
    <property type="nucleotide sequence ID" value="NZ_BAAAWI010000001.1"/>
</dbReference>
<dbReference type="CDD" id="cd01948">
    <property type="entry name" value="EAL"/>
    <property type="match status" value="1"/>
</dbReference>
<dbReference type="Proteomes" id="UP000515728">
    <property type="component" value="Chromosome"/>
</dbReference>
<dbReference type="SMART" id="SM00086">
    <property type="entry name" value="PAC"/>
    <property type="match status" value="1"/>
</dbReference>
<dbReference type="PROSITE" id="PS50113">
    <property type="entry name" value="PAC"/>
    <property type="match status" value="1"/>
</dbReference>
<keyword evidence="7" id="KW-1185">Reference proteome</keyword>
<dbReference type="KEGG" id="ppel:H6H00_24280"/>
<sequence>MGVDGGPRGTGPSAADLAASWPVPGAAPADGAAVPDLAVPDLAVPDLAVRDLAARVRDAWDCAEPDRCAELAAAVGHGLAAAGVTDLAALDRTLRYLTERLAPSASTPEAAARLATLVGGIAVGAAGAQQERQCAEQDRLARAALTQRIDVERARWASEARFAAVFAGSPTGIGITALDGRVLEANAALCETFGLSPEAFRGQNLRAFVHPDDDPEDWVRLDAMLDGRLDRLRVEKTIWRSDGRAVHLEVVLSLVRGPDGPPRYILGMVQDVTERRDLEHRLRHQAQHDPLTGLPNRAVFLDRLDAALGRAGDVGVCFVDLDGFKTVNDTLGHTVGDELLRTVAQRLQADLGPDGHLVARMGGDEFVVLVEGGDLRPVATRILEALRRPVALAGREVSVTASVGAVGRADGGDTAADLLAAADTTLLWAKNDGRDRCAHFDPDRHRAHLDRSARAAVLPAALAAEEFVVRYQPLVRLGDGRLVGVEALVRWDRPGSAALLGPDEFVPLAEETGLIVPLGRWVLEQACAQAARWRAEPGGADLFVSVNLAVRQVHEPGIVDDVARVLHETGLPPSALQLELTETAAMATTGAPLGVLRRLADLGVRIAIDDFGTGYSNLAYLRDLPVHVLKLAGPFVTGRGAAGGDVDAAVIRHLVRLAHTLGVSITAEHVETAQQARLLQSLGCDVGQGWFFAPAGVPAEITRMLDAAASGRGKPRAG</sequence>
<evidence type="ECO:0000256" key="1">
    <source>
        <dbReference type="SAM" id="MobiDB-lite"/>
    </source>
</evidence>
<dbReference type="SUPFAM" id="SSF55785">
    <property type="entry name" value="PYP-like sensor domain (PAS domain)"/>
    <property type="match status" value="1"/>
</dbReference>
<feature type="region of interest" description="Disordered" evidence="1">
    <location>
        <begin position="1"/>
        <end position="22"/>
    </location>
</feature>
<dbReference type="InterPro" id="IPR029787">
    <property type="entry name" value="Nucleotide_cyclase"/>
</dbReference>
<dbReference type="InterPro" id="IPR035919">
    <property type="entry name" value="EAL_sf"/>
</dbReference>
<protein>
    <submittedName>
        <fullName evidence="6">EAL domain-containing protein</fullName>
    </submittedName>
</protein>
<dbReference type="PROSITE" id="PS50883">
    <property type="entry name" value="EAL"/>
    <property type="match status" value="1"/>
</dbReference>
<evidence type="ECO:0000259" key="5">
    <source>
        <dbReference type="PROSITE" id="PS50887"/>
    </source>
</evidence>
<dbReference type="NCBIfam" id="TIGR00254">
    <property type="entry name" value="GGDEF"/>
    <property type="match status" value="1"/>
</dbReference>
<feature type="domain" description="EAL" evidence="4">
    <location>
        <begin position="451"/>
        <end position="709"/>
    </location>
</feature>
<dbReference type="InterPro" id="IPR000700">
    <property type="entry name" value="PAS-assoc_C"/>
</dbReference>
<gene>
    <name evidence="6" type="ORF">H6H00_24280</name>
</gene>
<evidence type="ECO:0000313" key="6">
    <source>
        <dbReference type="EMBL" id="QNG51242.1"/>
    </source>
</evidence>
<dbReference type="InterPro" id="IPR001633">
    <property type="entry name" value="EAL_dom"/>
</dbReference>
<evidence type="ECO:0000259" key="3">
    <source>
        <dbReference type="PROSITE" id="PS50113"/>
    </source>
</evidence>
<dbReference type="NCBIfam" id="TIGR00229">
    <property type="entry name" value="sensory_box"/>
    <property type="match status" value="1"/>
</dbReference>
<feature type="domain" description="PAS" evidence="2">
    <location>
        <begin position="158"/>
        <end position="228"/>
    </location>
</feature>
<dbReference type="InterPro" id="IPR013767">
    <property type="entry name" value="PAS_fold"/>
</dbReference>
<dbReference type="InterPro" id="IPR000160">
    <property type="entry name" value="GGDEF_dom"/>
</dbReference>
<dbReference type="GO" id="GO:0006355">
    <property type="term" value="P:regulation of DNA-templated transcription"/>
    <property type="evidence" value="ECO:0007669"/>
    <property type="project" value="InterPro"/>
</dbReference>
<dbReference type="Pfam" id="PF00563">
    <property type="entry name" value="EAL"/>
    <property type="match status" value="1"/>
</dbReference>
<dbReference type="PROSITE" id="PS50112">
    <property type="entry name" value="PAS"/>
    <property type="match status" value="1"/>
</dbReference>
<dbReference type="CDD" id="cd00130">
    <property type="entry name" value="PAS"/>
    <property type="match status" value="1"/>
</dbReference>
<evidence type="ECO:0000259" key="2">
    <source>
        <dbReference type="PROSITE" id="PS50112"/>
    </source>
</evidence>
<dbReference type="InterPro" id="IPR043128">
    <property type="entry name" value="Rev_trsase/Diguanyl_cyclase"/>
</dbReference>
<reference evidence="6 7" key="1">
    <citation type="submission" date="2020-08" db="EMBL/GenBank/DDBJ databases">
        <authorList>
            <person name="Mo P."/>
        </authorList>
    </citation>
    <scope>NUCLEOTIDE SEQUENCE [LARGE SCALE GENOMIC DNA]</scope>
    <source>
        <strain evidence="6 7">CGMCC 4.1532</strain>
    </source>
</reference>
<dbReference type="SUPFAM" id="SSF141868">
    <property type="entry name" value="EAL domain-like"/>
    <property type="match status" value="1"/>
</dbReference>
<dbReference type="SMART" id="SM00267">
    <property type="entry name" value="GGDEF"/>
    <property type="match status" value="1"/>
</dbReference>
<dbReference type="SMART" id="SM00091">
    <property type="entry name" value="PAS"/>
    <property type="match status" value="1"/>
</dbReference>
<dbReference type="PANTHER" id="PTHR44757">
    <property type="entry name" value="DIGUANYLATE CYCLASE DGCP"/>
    <property type="match status" value="1"/>
</dbReference>
<accession>A0A7G7MEN1</accession>
<dbReference type="InterPro" id="IPR000014">
    <property type="entry name" value="PAS"/>
</dbReference>
<dbReference type="SMART" id="SM00052">
    <property type="entry name" value="EAL"/>
    <property type="match status" value="1"/>
</dbReference>
<dbReference type="Pfam" id="PF00990">
    <property type="entry name" value="GGDEF"/>
    <property type="match status" value="1"/>
</dbReference>
<dbReference type="Gene3D" id="3.30.70.270">
    <property type="match status" value="1"/>
</dbReference>
<dbReference type="Pfam" id="PF00989">
    <property type="entry name" value="PAS"/>
    <property type="match status" value="1"/>
</dbReference>
<feature type="domain" description="PAC" evidence="3">
    <location>
        <begin position="232"/>
        <end position="284"/>
    </location>
</feature>
<feature type="domain" description="GGDEF" evidence="5">
    <location>
        <begin position="312"/>
        <end position="442"/>
    </location>
</feature>
<evidence type="ECO:0000313" key="7">
    <source>
        <dbReference type="Proteomes" id="UP000515728"/>
    </source>
</evidence>
<dbReference type="InterPro" id="IPR035965">
    <property type="entry name" value="PAS-like_dom_sf"/>
</dbReference>
<dbReference type="Gene3D" id="3.20.20.450">
    <property type="entry name" value="EAL domain"/>
    <property type="match status" value="1"/>
</dbReference>
<dbReference type="PROSITE" id="PS50887">
    <property type="entry name" value="GGDEF"/>
    <property type="match status" value="1"/>
</dbReference>
<dbReference type="InterPro" id="IPR052155">
    <property type="entry name" value="Biofilm_reg_signaling"/>
</dbReference>
<name>A0A7G7MEN1_9PSEU</name>
<dbReference type="PANTHER" id="PTHR44757:SF2">
    <property type="entry name" value="BIOFILM ARCHITECTURE MAINTENANCE PROTEIN MBAA"/>
    <property type="match status" value="1"/>
</dbReference>
<dbReference type="CDD" id="cd01949">
    <property type="entry name" value="GGDEF"/>
    <property type="match status" value="1"/>
</dbReference>